<evidence type="ECO:0000256" key="2">
    <source>
        <dbReference type="ARBA" id="ARBA00022692"/>
    </source>
</evidence>
<keyword evidence="6" id="KW-1185">Reference proteome</keyword>
<proteinExistence type="predicted"/>
<protein>
    <recommendedName>
        <fullName evidence="4">Immunoglobulin domain-containing protein</fullName>
    </recommendedName>
</protein>
<dbReference type="InterPro" id="IPR013783">
    <property type="entry name" value="Ig-like_fold"/>
</dbReference>
<evidence type="ECO:0000256" key="3">
    <source>
        <dbReference type="ARBA" id="ARBA00023136"/>
    </source>
</evidence>
<evidence type="ECO:0000259" key="4">
    <source>
        <dbReference type="SMART" id="SM00409"/>
    </source>
</evidence>
<reference evidence="5" key="2">
    <citation type="submission" date="2025-08" db="UniProtKB">
        <authorList>
            <consortium name="Ensembl"/>
        </authorList>
    </citation>
    <scope>IDENTIFICATION</scope>
</reference>
<dbReference type="AlphaFoldDB" id="A0A671XLA8"/>
<dbReference type="SMART" id="SM00409">
    <property type="entry name" value="IG"/>
    <property type="match status" value="2"/>
</dbReference>
<dbReference type="GeneTree" id="ENSGT00950000182977"/>
<dbReference type="InterPro" id="IPR003599">
    <property type="entry name" value="Ig_sub"/>
</dbReference>
<reference evidence="5" key="1">
    <citation type="submission" date="2021-04" db="EMBL/GenBank/DDBJ databases">
        <authorList>
            <consortium name="Wellcome Sanger Institute Data Sharing"/>
        </authorList>
    </citation>
    <scope>NUCLEOTIDE SEQUENCE [LARGE SCALE GENOMIC DNA]</scope>
</reference>
<feature type="domain" description="Immunoglobulin" evidence="4">
    <location>
        <begin position="132"/>
        <end position="218"/>
    </location>
</feature>
<sequence length="241" mass="26803">QTANLLFKSETLSVGLWQYTKEGLSKVSVKAGGSISIPCLYEPHYRDHEKYLCRGGVWLFCTIKVGTNRPQNSEKFSIADDKKQTVFTVTINDVTHKNNGNWWCAVDRGITDIRKKFQLSVTEDEPILYMIKQEVEAFEGGSVTVICYYKHEKVTGWCRLGNPNCVSRTGSISGTKVTINSSVPQVFSVTMSDLTTESSGWYFCTDGQFQIPVNVTVHESTSTTTTATTTIPSVASKIQNI</sequence>
<dbReference type="InterPro" id="IPR036179">
    <property type="entry name" value="Ig-like_dom_sf"/>
</dbReference>
<accession>A0A671XLA8</accession>
<dbReference type="SUPFAM" id="SSF48726">
    <property type="entry name" value="Immunoglobulin"/>
    <property type="match status" value="2"/>
</dbReference>
<dbReference type="OMA" id="MFIVELK"/>
<reference evidence="5" key="3">
    <citation type="submission" date="2025-09" db="UniProtKB">
        <authorList>
            <consortium name="Ensembl"/>
        </authorList>
    </citation>
    <scope>IDENTIFICATION</scope>
</reference>
<dbReference type="Gene3D" id="2.60.40.10">
    <property type="entry name" value="Immunoglobulins"/>
    <property type="match status" value="2"/>
</dbReference>
<evidence type="ECO:0000313" key="5">
    <source>
        <dbReference type="Ensembl" id="ENSSAUP00010051888.1"/>
    </source>
</evidence>
<dbReference type="Ensembl" id="ENSSAUT00010054564.1">
    <property type="protein sequence ID" value="ENSSAUP00010051888.1"/>
    <property type="gene ID" value="ENSSAUG00010021543.1"/>
</dbReference>
<evidence type="ECO:0000313" key="6">
    <source>
        <dbReference type="Proteomes" id="UP000472265"/>
    </source>
</evidence>
<keyword evidence="3" id="KW-0472">Membrane</keyword>
<keyword evidence="2" id="KW-0812">Transmembrane</keyword>
<comment type="subcellular location">
    <subcellularLocation>
        <location evidence="1">Membrane</location>
    </subcellularLocation>
</comment>
<dbReference type="PANTHER" id="PTHR11860:SF118">
    <property type="entry name" value="CMRF35-LIKE MOLECULE 3-RELATED"/>
    <property type="match status" value="1"/>
</dbReference>
<dbReference type="PANTHER" id="PTHR11860">
    <property type="entry name" value="POLYMERIC-IMMUNOGLOBULIN RECEPTOR"/>
    <property type="match status" value="1"/>
</dbReference>
<name>A0A671XLA8_SPAAU</name>
<dbReference type="Proteomes" id="UP000472265">
    <property type="component" value="Chromosome 23"/>
</dbReference>
<dbReference type="GO" id="GO:0004888">
    <property type="term" value="F:transmembrane signaling receptor activity"/>
    <property type="evidence" value="ECO:0007669"/>
    <property type="project" value="TreeGrafter"/>
</dbReference>
<dbReference type="InterPro" id="IPR013106">
    <property type="entry name" value="Ig_V-set"/>
</dbReference>
<feature type="domain" description="Immunoglobulin" evidence="4">
    <location>
        <begin position="24"/>
        <end position="122"/>
    </location>
</feature>
<dbReference type="GO" id="GO:0005886">
    <property type="term" value="C:plasma membrane"/>
    <property type="evidence" value="ECO:0007669"/>
    <property type="project" value="TreeGrafter"/>
</dbReference>
<organism evidence="5 6">
    <name type="scientific">Sparus aurata</name>
    <name type="common">Gilthead sea bream</name>
    <dbReference type="NCBI Taxonomy" id="8175"/>
    <lineage>
        <taxon>Eukaryota</taxon>
        <taxon>Metazoa</taxon>
        <taxon>Chordata</taxon>
        <taxon>Craniata</taxon>
        <taxon>Vertebrata</taxon>
        <taxon>Euteleostomi</taxon>
        <taxon>Actinopterygii</taxon>
        <taxon>Neopterygii</taxon>
        <taxon>Teleostei</taxon>
        <taxon>Neoteleostei</taxon>
        <taxon>Acanthomorphata</taxon>
        <taxon>Eupercaria</taxon>
        <taxon>Spariformes</taxon>
        <taxon>Sparidae</taxon>
        <taxon>Sparus</taxon>
    </lineage>
</organism>
<dbReference type="InParanoid" id="A0A671XLA8"/>
<evidence type="ECO:0000256" key="1">
    <source>
        <dbReference type="ARBA" id="ARBA00004370"/>
    </source>
</evidence>
<dbReference type="InterPro" id="IPR050671">
    <property type="entry name" value="CD300_family_receptors"/>
</dbReference>
<dbReference type="Pfam" id="PF07686">
    <property type="entry name" value="V-set"/>
    <property type="match status" value="1"/>
</dbReference>